<protein>
    <submittedName>
        <fullName evidence="4">WD-40 repeat-containing protein</fullName>
    </submittedName>
</protein>
<feature type="repeat" description="WD" evidence="1">
    <location>
        <begin position="163"/>
        <end position="204"/>
    </location>
</feature>
<dbReference type="PROSITE" id="PS51257">
    <property type="entry name" value="PROKAR_LIPOPROTEIN"/>
    <property type="match status" value="1"/>
</dbReference>
<keyword evidence="2" id="KW-0732">Signal</keyword>
<feature type="domain" description="Translation initiation factor beta propellor-like" evidence="3">
    <location>
        <begin position="77"/>
        <end position="236"/>
    </location>
</feature>
<feature type="signal peptide" evidence="2">
    <location>
        <begin position="1"/>
        <end position="28"/>
    </location>
</feature>
<dbReference type="InterPro" id="IPR001680">
    <property type="entry name" value="WD40_rpt"/>
</dbReference>
<gene>
    <name evidence="4" type="ordered locus">ambt_21525</name>
</gene>
<sequence>MIMFRAQMFPRLLLLTLLISGSIGCSFPETTPIKQWRHVEEGAYAADISPDGTISVVSGINNGINVWRIGEDTPLYQWSHQGEGNNLVVSLHISADNTHVVTADREAFALWSIETGDPIGFWRIDEASIRDVAISNNGNGILVARSNGKVMFFEPKTQRRLEFLGHQEKVNSIDISPNGKFALTGGNDYIAYLWSTDTGQIIHTFTHPSRVTKVALDDKGRFAFTADSQSKSQVWNVQTGEAISGLSFIARQKIFTDAVFSDDGKYLLTGSPSRQVYLWDLKSGKEVDAWQVASRDTVSPPTAVVYGVGFMSNGNIVTESSSGLAEVWQRSK</sequence>
<name>F5ZG28_ALTNA</name>
<accession>F5ZG28</accession>
<evidence type="ECO:0000313" key="4">
    <source>
        <dbReference type="EMBL" id="AEF05796.1"/>
    </source>
</evidence>
<feature type="chain" id="PRO_5003336285" evidence="2">
    <location>
        <begin position="29"/>
        <end position="332"/>
    </location>
</feature>
<dbReference type="SUPFAM" id="SSF50978">
    <property type="entry name" value="WD40 repeat-like"/>
    <property type="match status" value="1"/>
</dbReference>
<dbReference type="Pfam" id="PF08662">
    <property type="entry name" value="eIF2A"/>
    <property type="match status" value="1"/>
</dbReference>
<evidence type="ECO:0000256" key="2">
    <source>
        <dbReference type="SAM" id="SignalP"/>
    </source>
</evidence>
<dbReference type="eggNOG" id="COG2319">
    <property type="taxonomic scope" value="Bacteria"/>
</dbReference>
<organism evidence="4 5">
    <name type="scientific">Alteromonas naphthalenivorans</name>
    <dbReference type="NCBI Taxonomy" id="715451"/>
    <lineage>
        <taxon>Bacteria</taxon>
        <taxon>Pseudomonadati</taxon>
        <taxon>Pseudomonadota</taxon>
        <taxon>Gammaproteobacteria</taxon>
        <taxon>Alteromonadales</taxon>
        <taxon>Alteromonadaceae</taxon>
        <taxon>Alteromonas/Salinimonas group</taxon>
        <taxon>Alteromonas</taxon>
    </lineage>
</organism>
<dbReference type="EMBL" id="CP002339">
    <property type="protein sequence ID" value="AEF05796.1"/>
    <property type="molecule type" value="Genomic_DNA"/>
</dbReference>
<dbReference type="PANTHER" id="PTHR19879:SF9">
    <property type="entry name" value="TRANSCRIPTION INITIATION FACTOR TFIID SUBUNIT 5"/>
    <property type="match status" value="1"/>
</dbReference>
<dbReference type="HOGENOM" id="CLU_073582_0_0_6"/>
<dbReference type="KEGG" id="alt:ambt_21525"/>
<dbReference type="Proteomes" id="UP000000683">
    <property type="component" value="Chromosome"/>
</dbReference>
<dbReference type="Gene3D" id="2.130.10.10">
    <property type="entry name" value="YVTN repeat-like/Quinoprotein amine dehydrogenase"/>
    <property type="match status" value="2"/>
</dbReference>
<dbReference type="InterPro" id="IPR013979">
    <property type="entry name" value="TIF_beta_prop-like"/>
</dbReference>
<keyword evidence="5" id="KW-1185">Reference proteome</keyword>
<dbReference type="AlphaFoldDB" id="F5ZG28"/>
<feature type="repeat" description="WD" evidence="1">
    <location>
        <begin position="204"/>
        <end position="245"/>
    </location>
</feature>
<proteinExistence type="predicted"/>
<keyword evidence="1" id="KW-0853">WD repeat</keyword>
<evidence type="ECO:0000259" key="3">
    <source>
        <dbReference type="Pfam" id="PF08662"/>
    </source>
</evidence>
<dbReference type="PANTHER" id="PTHR19879">
    <property type="entry name" value="TRANSCRIPTION INITIATION FACTOR TFIID"/>
    <property type="match status" value="1"/>
</dbReference>
<dbReference type="PROSITE" id="PS50294">
    <property type="entry name" value="WD_REPEATS_REGION"/>
    <property type="match status" value="1"/>
</dbReference>
<feature type="repeat" description="WD" evidence="1">
    <location>
        <begin position="248"/>
        <end position="289"/>
    </location>
</feature>
<dbReference type="SMART" id="SM00320">
    <property type="entry name" value="WD40"/>
    <property type="match status" value="7"/>
</dbReference>
<dbReference type="InterPro" id="IPR015943">
    <property type="entry name" value="WD40/YVTN_repeat-like_dom_sf"/>
</dbReference>
<evidence type="ECO:0000256" key="1">
    <source>
        <dbReference type="PROSITE-ProRule" id="PRU00221"/>
    </source>
</evidence>
<dbReference type="Pfam" id="PF00400">
    <property type="entry name" value="WD40"/>
    <property type="match status" value="1"/>
</dbReference>
<dbReference type="PROSITE" id="PS50082">
    <property type="entry name" value="WD_REPEATS_2"/>
    <property type="match status" value="3"/>
</dbReference>
<dbReference type="InterPro" id="IPR036322">
    <property type="entry name" value="WD40_repeat_dom_sf"/>
</dbReference>
<reference evidence="4 5" key="1">
    <citation type="journal article" date="2011" name="J. Bacteriol.">
        <title>Complete genome sequence of the polycyclic aromatic hydrocarbon-degrading bacterium Alteromonas sp. strain SN2.</title>
        <authorList>
            <person name="Jin H.M."/>
            <person name="Jeong H."/>
            <person name="Moon E.J."/>
            <person name="Math R.K."/>
            <person name="Lee K."/>
            <person name="Kim H.J."/>
            <person name="Jeon C.O."/>
            <person name="Oh T.K."/>
            <person name="Kim J.F."/>
        </authorList>
    </citation>
    <scope>NUCLEOTIDE SEQUENCE [LARGE SCALE GENOMIC DNA]</scope>
    <source>
        <strain evidence="5">JCM 17741 / KACC 18427 / KCTC 11700BP / SN2</strain>
    </source>
</reference>
<evidence type="ECO:0000313" key="5">
    <source>
        <dbReference type="Proteomes" id="UP000000683"/>
    </source>
</evidence>